<organism evidence="4 5">
    <name type="scientific">Thalictrum thalictroides</name>
    <name type="common">Rue-anemone</name>
    <name type="synonym">Anemone thalictroides</name>
    <dbReference type="NCBI Taxonomy" id="46969"/>
    <lineage>
        <taxon>Eukaryota</taxon>
        <taxon>Viridiplantae</taxon>
        <taxon>Streptophyta</taxon>
        <taxon>Embryophyta</taxon>
        <taxon>Tracheophyta</taxon>
        <taxon>Spermatophyta</taxon>
        <taxon>Magnoliopsida</taxon>
        <taxon>Ranunculales</taxon>
        <taxon>Ranunculaceae</taxon>
        <taxon>Thalictroideae</taxon>
        <taxon>Thalictrum</taxon>
    </lineage>
</organism>
<accession>A0A7J6WRR8</accession>
<protein>
    <submittedName>
        <fullName evidence="4">Cyclic nucleotide-gated ion channel protein</fullName>
    </submittedName>
</protein>
<proteinExistence type="predicted"/>
<dbReference type="CDD" id="cd00038">
    <property type="entry name" value="CAP_ED"/>
    <property type="match status" value="1"/>
</dbReference>
<dbReference type="SUPFAM" id="SSF51206">
    <property type="entry name" value="cAMP-binding domain-like"/>
    <property type="match status" value="1"/>
</dbReference>
<comment type="caution">
    <text evidence="4">The sequence shown here is derived from an EMBL/GenBank/DDBJ whole genome shotgun (WGS) entry which is preliminary data.</text>
</comment>
<feature type="domain" description="Cyclic nucleotide-binding" evidence="3">
    <location>
        <begin position="8"/>
        <end position="63"/>
    </location>
</feature>
<dbReference type="EMBL" id="JABWDY010011179">
    <property type="protein sequence ID" value="KAF5200056.1"/>
    <property type="molecule type" value="Genomic_DNA"/>
</dbReference>
<dbReference type="Proteomes" id="UP000554482">
    <property type="component" value="Unassembled WGS sequence"/>
</dbReference>
<dbReference type="InterPro" id="IPR000595">
    <property type="entry name" value="cNMP-bd_dom"/>
</dbReference>
<keyword evidence="1" id="KW-0406">Ion transport</keyword>
<dbReference type="InterPro" id="IPR014710">
    <property type="entry name" value="RmlC-like_jellyroll"/>
</dbReference>
<gene>
    <name evidence="4" type="ORF">FRX31_010357</name>
</gene>
<dbReference type="GO" id="GO:0034220">
    <property type="term" value="P:monoatomic ion transmembrane transport"/>
    <property type="evidence" value="ECO:0007669"/>
    <property type="project" value="UniProtKB-KW"/>
</dbReference>
<name>A0A7J6WRR8_THATH</name>
<dbReference type="InterPro" id="IPR018490">
    <property type="entry name" value="cNMP-bd_dom_sf"/>
</dbReference>
<evidence type="ECO:0000313" key="5">
    <source>
        <dbReference type="Proteomes" id="UP000554482"/>
    </source>
</evidence>
<dbReference type="AlphaFoldDB" id="A0A7J6WRR8"/>
<dbReference type="PANTHER" id="PTHR45651:SF12">
    <property type="entry name" value="CYCLIC NUCLEOTIDE-GATED ION CHANNEL 15-RELATED"/>
    <property type="match status" value="1"/>
</dbReference>
<keyword evidence="2" id="KW-0407">Ion channel</keyword>
<dbReference type="SMART" id="SM00100">
    <property type="entry name" value="cNMP"/>
    <property type="match status" value="1"/>
</dbReference>
<reference evidence="4 5" key="1">
    <citation type="submission" date="2020-06" db="EMBL/GenBank/DDBJ databases">
        <title>Transcriptomic and genomic resources for Thalictrum thalictroides and T. hernandezii: Facilitating candidate gene discovery in an emerging model plant lineage.</title>
        <authorList>
            <person name="Arias T."/>
            <person name="Riano-Pachon D.M."/>
            <person name="Di Stilio V.S."/>
        </authorList>
    </citation>
    <scope>NUCLEOTIDE SEQUENCE [LARGE SCALE GENOMIC DNA]</scope>
    <source>
        <strain evidence="5">cv. WT478/WT964</strain>
        <tissue evidence="4">Leaves</tissue>
    </source>
</reference>
<dbReference type="PANTHER" id="PTHR45651">
    <property type="entry name" value="CYCLIC NUCLEOTIDE-GATED ION CHANNEL 15-RELATED-RELATED"/>
    <property type="match status" value="1"/>
</dbReference>
<keyword evidence="5" id="KW-1185">Reference proteome</keyword>
<dbReference type="GO" id="GO:0016020">
    <property type="term" value="C:membrane"/>
    <property type="evidence" value="ECO:0007669"/>
    <property type="project" value="UniProtKB-SubCell"/>
</dbReference>
<evidence type="ECO:0000313" key="4">
    <source>
        <dbReference type="EMBL" id="KAF5200056.1"/>
    </source>
</evidence>
<keyword evidence="1" id="KW-1071">Ligand-gated ion channel</keyword>
<dbReference type="OrthoDB" id="421226at2759"/>
<evidence type="ECO:0000256" key="2">
    <source>
        <dbReference type="ARBA" id="ARBA00023303"/>
    </source>
</evidence>
<dbReference type="Gene3D" id="2.60.120.10">
    <property type="entry name" value="Jelly Rolls"/>
    <property type="match status" value="1"/>
</dbReference>
<keyword evidence="1" id="KW-0813">Transport</keyword>
<evidence type="ECO:0000259" key="3">
    <source>
        <dbReference type="PROSITE" id="PS50042"/>
    </source>
</evidence>
<evidence type="ECO:0000256" key="1">
    <source>
        <dbReference type="ARBA" id="ARBA00023286"/>
    </source>
</evidence>
<dbReference type="PROSITE" id="PS50042">
    <property type="entry name" value="CNMP_BINDING_3"/>
    <property type="match status" value="1"/>
</dbReference>
<sequence length="224" mass="25646">MMILQVPLFDQMDERMLDAICERLQPALYTQGTCLVREGDPVNEMLFIIRGHLDSYTTNGPEEFCGEELLTWALDPRPNIILPSSTHTVEAINEVEAFVLTADDLKFVASQFRRLPSKQLRHKFQFYSHQWRTWAACFVQAAWWRYKKRKNVAELKIKESRIKHSPGPTLKNVKFYGTQQGSGLAVYVSRLAASTRTSPCKAYGSESNVVSSLQKPDEPDFLVE</sequence>